<reference evidence="1" key="1">
    <citation type="submission" date="2020-11" db="EMBL/GenBank/DDBJ databases">
        <title>Halonatronomonas betainensis gen. nov., sp. nov. a novel haloalkaliphilic representative of the family Halanaerobiacae capable of betaine degradation.</title>
        <authorList>
            <person name="Boltyanskaya Y."/>
            <person name="Kevbrin V."/>
            <person name="Detkova E."/>
            <person name="Grouzdev D.S."/>
            <person name="Koziaeva V."/>
            <person name="Zhilina T."/>
        </authorList>
    </citation>
    <scope>NUCLEOTIDE SEQUENCE</scope>
    <source>
        <strain evidence="1">Z-7014</strain>
    </source>
</reference>
<evidence type="ECO:0000313" key="1">
    <source>
        <dbReference type="EMBL" id="MBF8437864.1"/>
    </source>
</evidence>
<protein>
    <submittedName>
        <fullName evidence="1">Uncharacterized protein</fullName>
    </submittedName>
</protein>
<dbReference type="EMBL" id="JADPIE010000007">
    <property type="protein sequence ID" value="MBF8437864.1"/>
    <property type="molecule type" value="Genomic_DNA"/>
</dbReference>
<dbReference type="Proteomes" id="UP000621436">
    <property type="component" value="Unassembled WGS sequence"/>
</dbReference>
<gene>
    <name evidence="1" type="ORF">I0Q91_12270</name>
</gene>
<dbReference type="RefSeq" id="WP_270454899.1">
    <property type="nucleotide sequence ID" value="NZ_JADPIE010000007.1"/>
</dbReference>
<comment type="caution">
    <text evidence="1">The sequence shown here is derived from an EMBL/GenBank/DDBJ whole genome shotgun (WGS) entry which is preliminary data.</text>
</comment>
<accession>A0A931FAQ7</accession>
<evidence type="ECO:0000313" key="2">
    <source>
        <dbReference type="Proteomes" id="UP000621436"/>
    </source>
</evidence>
<proteinExistence type="predicted"/>
<sequence>MKVELEEVKNYKNIDEFIFRVKEDIKSNCGSNIFHIKTNKDMFMINKEITSCIDAKQQKFILSAMKKYIIDYYRN</sequence>
<keyword evidence="2" id="KW-1185">Reference proteome</keyword>
<organism evidence="1 2">
    <name type="scientific">Halonatronomonas betaini</name>
    <dbReference type="NCBI Taxonomy" id="2778430"/>
    <lineage>
        <taxon>Bacteria</taxon>
        <taxon>Bacillati</taxon>
        <taxon>Bacillota</taxon>
        <taxon>Clostridia</taxon>
        <taxon>Halanaerobiales</taxon>
        <taxon>Halarsenatibacteraceae</taxon>
        <taxon>Halonatronomonas</taxon>
    </lineage>
</organism>
<name>A0A931FAQ7_9FIRM</name>
<dbReference type="AlphaFoldDB" id="A0A931FAQ7"/>